<keyword evidence="2" id="KW-1133">Transmembrane helix</keyword>
<evidence type="ECO:0000256" key="1">
    <source>
        <dbReference type="ARBA" id="ARBA00023098"/>
    </source>
</evidence>
<evidence type="ECO:0000256" key="2">
    <source>
        <dbReference type="SAM" id="Phobius"/>
    </source>
</evidence>
<reference evidence="5" key="1">
    <citation type="submission" date="2017-04" db="EMBL/GenBank/DDBJ databases">
        <authorList>
            <person name="Varghese N."/>
            <person name="Submissions S."/>
        </authorList>
    </citation>
    <scope>NUCLEOTIDE SEQUENCE [LARGE SCALE GENOMIC DNA]</scope>
    <source>
        <strain evidence="5">DSM 4125</strain>
    </source>
</reference>
<feature type="domain" description="PNPLA" evidence="3">
    <location>
        <begin position="375"/>
        <end position="613"/>
    </location>
</feature>
<keyword evidence="5" id="KW-1185">Reference proteome</keyword>
<feature type="transmembrane region" description="Helical" evidence="2">
    <location>
        <begin position="67"/>
        <end position="87"/>
    </location>
</feature>
<feature type="transmembrane region" description="Helical" evidence="2">
    <location>
        <begin position="263"/>
        <end position="285"/>
    </location>
</feature>
<evidence type="ECO:0000313" key="5">
    <source>
        <dbReference type="Proteomes" id="UP000193804"/>
    </source>
</evidence>
<protein>
    <submittedName>
        <fullName evidence="4">Patatin-like phospholipase</fullName>
    </submittedName>
</protein>
<gene>
    <name evidence="4" type="ORF">SAMN05661096_02118</name>
</gene>
<organism evidence="4 5">
    <name type="scientific">Marivirga sericea</name>
    <dbReference type="NCBI Taxonomy" id="1028"/>
    <lineage>
        <taxon>Bacteria</taxon>
        <taxon>Pseudomonadati</taxon>
        <taxon>Bacteroidota</taxon>
        <taxon>Cytophagia</taxon>
        <taxon>Cytophagales</taxon>
        <taxon>Marivirgaceae</taxon>
        <taxon>Marivirga</taxon>
    </lineage>
</organism>
<sequence length="757" mass="86613">MKKFIRPIIYSFPIQLVLNHFKKNQLLLLCWVLLFSIINGGFARGLGIPYLFLSPEYLNKVSFQSYFIVGLTLGGLIVAFNIASYILDGYKFNFIGTIKKPFSKFSLNNSVIPLAFLINYIIQIIHYQMIYEFMEFRHALWLASALPAGVFISIFILQLYFWFTNKDFREVMAERVEQRIKKLKIGRIAALKYHKDLKRKQADVIGYFDLKFRWIKVSQNSNQKVFNVITSIFDQNHLNTVIAEIFIFVIILILGAFRDYPYFQIPAAASAILFLSIILMAIGAITFWFRSWAITGAIVIFFLINYLTTLDFLSKTHFAHGLNYEIAPVNYDQNSIDKVTDPRALNEDKATTLKILKNWRKQFKEKPKMILLTASGGGQRAAYWTMNALQNADSITNGSLFKHTVSISGASGGLIGAAYYRELKYRQKKGSDLNPYSSDYLSNIGKEALNPIIFSLLTNDIFFRYQSFDYGGYRYPKDRGYAFEQKLNRNLDGVLDKKLFDYKQAELTAEIPMLFLAPTSVNDGRKLYITPNSTSYMSSALSANDSLNTLMDNRSIDFLRMFKNQNAENLSFLTALRMSASFPYITPNVNLPSEPSLEIMDAGLADNFGVSDAVLFLYNFKDWIANNTSGVIILTVRDSKKAAIIEKSQNLSILEKLSTPISNIYNNWSNVQDTRNDLLIEYATEWFQGQLVHAMLTYDAGVHFSGDSLDNMKHIEERASLNWRLTGREKSNIKNAIHSIENQKTLKWLNQALESDD</sequence>
<feature type="transmembrane region" description="Helical" evidence="2">
    <location>
        <begin position="292"/>
        <end position="313"/>
    </location>
</feature>
<dbReference type="GO" id="GO:0006629">
    <property type="term" value="P:lipid metabolic process"/>
    <property type="evidence" value="ECO:0007669"/>
    <property type="project" value="UniProtKB-KW"/>
</dbReference>
<keyword evidence="2" id="KW-0812">Transmembrane</keyword>
<dbReference type="Gene3D" id="3.40.1090.10">
    <property type="entry name" value="Cytosolic phospholipase A2 catalytic domain"/>
    <property type="match status" value="1"/>
</dbReference>
<dbReference type="STRING" id="1028.SAMN05661096_02118"/>
<dbReference type="OrthoDB" id="1488930at2"/>
<dbReference type="SUPFAM" id="SSF52151">
    <property type="entry name" value="FabD/lysophospholipase-like"/>
    <property type="match status" value="1"/>
</dbReference>
<dbReference type="Proteomes" id="UP000193804">
    <property type="component" value="Unassembled WGS sequence"/>
</dbReference>
<dbReference type="AlphaFoldDB" id="A0A1X7JYV4"/>
<feature type="transmembrane region" description="Helical" evidence="2">
    <location>
        <begin position="238"/>
        <end position="257"/>
    </location>
</feature>
<dbReference type="InterPro" id="IPR002641">
    <property type="entry name" value="PNPLA_dom"/>
</dbReference>
<feature type="transmembrane region" description="Helical" evidence="2">
    <location>
        <begin position="139"/>
        <end position="163"/>
    </location>
</feature>
<keyword evidence="2" id="KW-0472">Membrane</keyword>
<dbReference type="InterPro" id="IPR016035">
    <property type="entry name" value="Acyl_Trfase/lysoPLipase"/>
</dbReference>
<dbReference type="RefSeq" id="WP_085517034.1">
    <property type="nucleotide sequence ID" value="NZ_FXAW01000004.1"/>
</dbReference>
<dbReference type="EMBL" id="FXAW01000004">
    <property type="protein sequence ID" value="SMG33498.1"/>
    <property type="molecule type" value="Genomic_DNA"/>
</dbReference>
<keyword evidence="1" id="KW-0443">Lipid metabolism</keyword>
<accession>A0A1X7JYV4</accession>
<name>A0A1X7JYV4_9BACT</name>
<evidence type="ECO:0000259" key="3">
    <source>
        <dbReference type="Pfam" id="PF01734"/>
    </source>
</evidence>
<dbReference type="Pfam" id="PF01734">
    <property type="entry name" value="Patatin"/>
    <property type="match status" value="1"/>
</dbReference>
<evidence type="ECO:0000313" key="4">
    <source>
        <dbReference type="EMBL" id="SMG33498.1"/>
    </source>
</evidence>
<feature type="transmembrane region" description="Helical" evidence="2">
    <location>
        <begin position="107"/>
        <end position="127"/>
    </location>
</feature>
<proteinExistence type="predicted"/>